<name>A0A6B0U868_IXORI</name>
<feature type="region of interest" description="Disordered" evidence="1">
    <location>
        <begin position="42"/>
        <end position="67"/>
    </location>
</feature>
<dbReference type="EMBL" id="GIFC01000140">
    <property type="protein sequence ID" value="MXU82223.1"/>
    <property type="molecule type" value="Transcribed_RNA"/>
</dbReference>
<evidence type="ECO:0000256" key="1">
    <source>
        <dbReference type="SAM" id="MobiDB-lite"/>
    </source>
</evidence>
<accession>A0A6B0U868</accession>
<sequence length="67" mass="7115">MLSARFSGGSFWVPGLLWSLPPQSALSHFGPQQTKTALAVQRRPAASAELANETGTFVSHPSARPLP</sequence>
<organism evidence="2">
    <name type="scientific">Ixodes ricinus</name>
    <name type="common">Common tick</name>
    <name type="synonym">Acarus ricinus</name>
    <dbReference type="NCBI Taxonomy" id="34613"/>
    <lineage>
        <taxon>Eukaryota</taxon>
        <taxon>Metazoa</taxon>
        <taxon>Ecdysozoa</taxon>
        <taxon>Arthropoda</taxon>
        <taxon>Chelicerata</taxon>
        <taxon>Arachnida</taxon>
        <taxon>Acari</taxon>
        <taxon>Parasitiformes</taxon>
        <taxon>Ixodida</taxon>
        <taxon>Ixodoidea</taxon>
        <taxon>Ixodidae</taxon>
        <taxon>Ixodinae</taxon>
        <taxon>Ixodes</taxon>
    </lineage>
</organism>
<reference evidence="2" key="1">
    <citation type="submission" date="2019-12" db="EMBL/GenBank/DDBJ databases">
        <title>An insight into the sialome of adult female Ixodes ricinus ticks feeding for 6 days.</title>
        <authorList>
            <person name="Perner J."/>
            <person name="Ribeiro J.M.C."/>
        </authorList>
    </citation>
    <scope>NUCLEOTIDE SEQUENCE</scope>
    <source>
        <strain evidence="2">Semi-engorged</strain>
        <tissue evidence="2">Salivary glands</tissue>
    </source>
</reference>
<dbReference type="AlphaFoldDB" id="A0A6B0U868"/>
<evidence type="ECO:0000313" key="2">
    <source>
        <dbReference type="EMBL" id="MXU82223.1"/>
    </source>
</evidence>
<protein>
    <submittedName>
        <fullName evidence="2">Putative secreted protein</fullName>
    </submittedName>
</protein>
<proteinExistence type="predicted"/>